<evidence type="ECO:0008006" key="3">
    <source>
        <dbReference type="Google" id="ProtNLM"/>
    </source>
</evidence>
<gene>
    <name evidence="1" type="ORF">A3844_18650</name>
</gene>
<dbReference type="EMBL" id="LVWI01000050">
    <property type="protein sequence ID" value="OKP84804.1"/>
    <property type="molecule type" value="Genomic_DNA"/>
</dbReference>
<accession>A0ABX3EM68</accession>
<evidence type="ECO:0000313" key="2">
    <source>
        <dbReference type="Proteomes" id="UP000186058"/>
    </source>
</evidence>
<reference evidence="1 2" key="1">
    <citation type="submission" date="2016-03" db="EMBL/GenBank/DDBJ databases">
        <authorList>
            <person name="Sant'Anna F.H."/>
            <person name="Ambrosini A."/>
            <person name="Souza R."/>
            <person name="Bach E."/>
            <person name="Fernandes G."/>
            <person name="Balsanelli E."/>
            <person name="Baura V.A."/>
            <person name="Souza E.M."/>
            <person name="Passaglia L."/>
        </authorList>
    </citation>
    <scope>NUCLEOTIDE SEQUENCE [LARGE SCALE GENOMIC DNA]</scope>
    <source>
        <strain evidence="1 2">P26E</strain>
    </source>
</reference>
<name>A0ABX3EM68_9BACL</name>
<sequence length="123" mass="13485">MKNQLSLLAASLILGLSIIIGCVVISNDRQASSGQAAEAQALENKPMLTLQETAILLGISEDQVMNLMKAENSPLRNEGSFGGTRIPFIKVDDQFLFSKVDLMEWIQAATSERRVYSGDKRLN</sequence>
<protein>
    <recommendedName>
        <fullName evidence="3">DNA-binding protein</fullName>
    </recommendedName>
</protein>
<organism evidence="1 2">
    <name type="scientific">Paenibacillus helianthi</name>
    <dbReference type="NCBI Taxonomy" id="1349432"/>
    <lineage>
        <taxon>Bacteria</taxon>
        <taxon>Bacillati</taxon>
        <taxon>Bacillota</taxon>
        <taxon>Bacilli</taxon>
        <taxon>Bacillales</taxon>
        <taxon>Paenibacillaceae</taxon>
        <taxon>Paenibacillus</taxon>
    </lineage>
</organism>
<dbReference type="Proteomes" id="UP000186058">
    <property type="component" value="Unassembled WGS sequence"/>
</dbReference>
<dbReference type="PROSITE" id="PS51257">
    <property type="entry name" value="PROKAR_LIPOPROTEIN"/>
    <property type="match status" value="1"/>
</dbReference>
<keyword evidence="2" id="KW-1185">Reference proteome</keyword>
<dbReference type="RefSeq" id="WP_074108223.1">
    <property type="nucleotide sequence ID" value="NZ_LVWI01000050.1"/>
</dbReference>
<comment type="caution">
    <text evidence="1">The sequence shown here is derived from an EMBL/GenBank/DDBJ whole genome shotgun (WGS) entry which is preliminary data.</text>
</comment>
<proteinExistence type="predicted"/>
<evidence type="ECO:0000313" key="1">
    <source>
        <dbReference type="EMBL" id="OKP84804.1"/>
    </source>
</evidence>